<accession>A0A1M6LRV8</accession>
<evidence type="ECO:0000256" key="2">
    <source>
        <dbReference type="SAM" id="Phobius"/>
    </source>
</evidence>
<evidence type="ECO:0000313" key="4">
    <source>
        <dbReference type="Proteomes" id="UP000184510"/>
    </source>
</evidence>
<keyword evidence="2" id="KW-0812">Transmembrane</keyword>
<keyword evidence="2" id="KW-0472">Membrane</keyword>
<sequence length="180" mass="20385">MKLEDIVETSQKPALLLWWQWLGIAIIFISLLLLLRFFLKNKKISPPKPDNLKDALDRLARLRDQSIPTKDLAIQLSIIIRAYLQKQFEDPALFETHEEFHARSSHLKRLPPEAASRLTIYLGELSDLKYAPTIDAKAIQSSLLEMTDALLRGLDSTNPRPISSELPSQGPPPLPDTSQP</sequence>
<organism evidence="3 4">
    <name type="scientific">Rubritalea squalenifaciens DSM 18772</name>
    <dbReference type="NCBI Taxonomy" id="1123071"/>
    <lineage>
        <taxon>Bacteria</taxon>
        <taxon>Pseudomonadati</taxon>
        <taxon>Verrucomicrobiota</taxon>
        <taxon>Verrucomicrobiia</taxon>
        <taxon>Verrucomicrobiales</taxon>
        <taxon>Rubritaleaceae</taxon>
        <taxon>Rubritalea</taxon>
    </lineage>
</organism>
<evidence type="ECO:0000256" key="1">
    <source>
        <dbReference type="SAM" id="MobiDB-lite"/>
    </source>
</evidence>
<feature type="compositionally biased region" description="Polar residues" evidence="1">
    <location>
        <begin position="155"/>
        <end position="167"/>
    </location>
</feature>
<protein>
    <recommendedName>
        <fullName evidence="5">DUF4381 domain-containing protein</fullName>
    </recommendedName>
</protein>
<dbReference type="EMBL" id="FQYR01000004">
    <property type="protein sequence ID" value="SHJ73866.1"/>
    <property type="molecule type" value="Genomic_DNA"/>
</dbReference>
<dbReference type="Proteomes" id="UP000184510">
    <property type="component" value="Unassembled WGS sequence"/>
</dbReference>
<dbReference type="STRING" id="1123071.SAMN02745181_2483"/>
<feature type="transmembrane region" description="Helical" evidence="2">
    <location>
        <begin position="18"/>
        <end position="39"/>
    </location>
</feature>
<dbReference type="OrthoDB" id="9882380at2"/>
<evidence type="ECO:0008006" key="5">
    <source>
        <dbReference type="Google" id="ProtNLM"/>
    </source>
</evidence>
<reference evidence="3 4" key="1">
    <citation type="submission" date="2016-11" db="EMBL/GenBank/DDBJ databases">
        <authorList>
            <person name="Jaros S."/>
            <person name="Januszkiewicz K."/>
            <person name="Wedrychowicz H."/>
        </authorList>
    </citation>
    <scope>NUCLEOTIDE SEQUENCE [LARGE SCALE GENOMIC DNA]</scope>
    <source>
        <strain evidence="3 4">DSM 18772</strain>
    </source>
</reference>
<gene>
    <name evidence="3" type="ORF">SAMN02745181_2483</name>
</gene>
<feature type="region of interest" description="Disordered" evidence="1">
    <location>
        <begin position="154"/>
        <end position="180"/>
    </location>
</feature>
<feature type="compositionally biased region" description="Pro residues" evidence="1">
    <location>
        <begin position="169"/>
        <end position="180"/>
    </location>
</feature>
<dbReference type="AlphaFoldDB" id="A0A1M6LRV8"/>
<proteinExistence type="predicted"/>
<dbReference type="InParanoid" id="A0A1M6LRV8"/>
<keyword evidence="4" id="KW-1185">Reference proteome</keyword>
<evidence type="ECO:0000313" key="3">
    <source>
        <dbReference type="EMBL" id="SHJ73866.1"/>
    </source>
</evidence>
<keyword evidence="2" id="KW-1133">Transmembrane helix</keyword>
<name>A0A1M6LRV8_9BACT</name>
<dbReference type="RefSeq" id="WP_143184068.1">
    <property type="nucleotide sequence ID" value="NZ_FQYR01000004.1"/>
</dbReference>